<protein>
    <submittedName>
        <fullName evidence="1">Uncharacterized protein</fullName>
    </submittedName>
</protein>
<name>A0A8H8WY14_9HYPH</name>
<reference evidence="1" key="1">
    <citation type="submission" date="2020-11" db="EMBL/GenBank/DDBJ databases">
        <title>Complete genome sequence of a novel pathogenic Methylobacterium strain isolated from rice in Vietnam.</title>
        <authorList>
            <person name="Lai K."/>
            <person name="Okazaki S."/>
            <person name="Higashi K."/>
            <person name="Mori H."/>
            <person name="Toyoda A."/>
            <person name="Kurokawa K."/>
        </authorList>
    </citation>
    <scope>NUCLEOTIDE SEQUENCE</scope>
    <source>
        <strain evidence="1">VL1</strain>
    </source>
</reference>
<dbReference type="KEGG" id="mind:mvi_47630"/>
<evidence type="ECO:0000313" key="1">
    <source>
        <dbReference type="EMBL" id="BCM86302.1"/>
    </source>
</evidence>
<proteinExistence type="predicted"/>
<dbReference type="EMBL" id="AP024145">
    <property type="protein sequence ID" value="BCM86302.1"/>
    <property type="molecule type" value="Genomic_DNA"/>
</dbReference>
<organism evidence="1 2">
    <name type="scientific">Methylobacterium indicum</name>
    <dbReference type="NCBI Taxonomy" id="1775910"/>
    <lineage>
        <taxon>Bacteria</taxon>
        <taxon>Pseudomonadati</taxon>
        <taxon>Pseudomonadota</taxon>
        <taxon>Alphaproteobacteria</taxon>
        <taxon>Hyphomicrobiales</taxon>
        <taxon>Methylobacteriaceae</taxon>
        <taxon>Methylobacterium</taxon>
    </lineage>
</organism>
<gene>
    <name evidence="1" type="ORF">mvi_47630</name>
</gene>
<evidence type="ECO:0000313" key="2">
    <source>
        <dbReference type="Proteomes" id="UP000663508"/>
    </source>
</evidence>
<accession>A0A8H8WY14</accession>
<dbReference type="Proteomes" id="UP000663508">
    <property type="component" value="Chromosome"/>
</dbReference>
<dbReference type="RefSeq" id="WP_207179314.1">
    <property type="nucleotide sequence ID" value="NZ_AP024145.1"/>
</dbReference>
<sequence length="233" mass="25715">MTGSSAEIEALLFDGNDLNNPTPGMLPAIFRDIVGRLDAAGLAYAVIGRIALALHEQARFVREIEIVVGGDADERDRIAALARATQARFAAHMDPRKCEHPIVLTMRPSTCSVETQLLAEAITCPWFGVQARLASAEHLLWLWCHNEGPDHAMNASALIVGGTVDLYSVRSLLRTTDDMEESGQRRLRLAIGDAVLSVTSSFSRFMAERRARLDPHYVPLWRRLQAEAAKEND</sequence>
<dbReference type="AlphaFoldDB" id="A0A8H8WY14"/>